<keyword evidence="2" id="KW-1185">Reference proteome</keyword>
<protein>
    <recommendedName>
        <fullName evidence="3">CdiI immunity protein domain-containing protein</fullName>
    </recommendedName>
</protein>
<dbReference type="Proteomes" id="UP001500503">
    <property type="component" value="Unassembled WGS sequence"/>
</dbReference>
<name>A0ABP8P9P2_9ACTN</name>
<gene>
    <name evidence="1" type="ORF">GCM10023191_004200</name>
</gene>
<evidence type="ECO:0008006" key="3">
    <source>
        <dbReference type="Google" id="ProtNLM"/>
    </source>
</evidence>
<reference evidence="2" key="1">
    <citation type="journal article" date="2019" name="Int. J. Syst. Evol. Microbiol.">
        <title>The Global Catalogue of Microorganisms (GCM) 10K type strain sequencing project: providing services to taxonomists for standard genome sequencing and annotation.</title>
        <authorList>
            <consortium name="The Broad Institute Genomics Platform"/>
            <consortium name="The Broad Institute Genome Sequencing Center for Infectious Disease"/>
            <person name="Wu L."/>
            <person name="Ma J."/>
        </authorList>
    </citation>
    <scope>NUCLEOTIDE SEQUENCE [LARGE SCALE GENOMIC DNA]</scope>
    <source>
        <strain evidence="2">JCM 17933</strain>
    </source>
</reference>
<evidence type="ECO:0000313" key="2">
    <source>
        <dbReference type="Proteomes" id="UP001500503"/>
    </source>
</evidence>
<sequence>MTSVDAAVARSVFRKPLASELLDRLWSTDLGRLTDRLYAAEPDAPAVEGAVARITEMREEGRITGDRWDGLIVDSEFAVKYPSEAPSIAEWIRSTRDGAP</sequence>
<comment type="caution">
    <text evidence="1">The sequence shown here is derived from an EMBL/GenBank/DDBJ whole genome shotgun (WGS) entry which is preliminary data.</text>
</comment>
<dbReference type="RefSeq" id="WP_345456597.1">
    <property type="nucleotide sequence ID" value="NZ_BAABHF010000009.1"/>
</dbReference>
<dbReference type="EMBL" id="BAABHF010000009">
    <property type="protein sequence ID" value="GAA4483120.1"/>
    <property type="molecule type" value="Genomic_DNA"/>
</dbReference>
<accession>A0ABP8P9P2</accession>
<organism evidence="1 2">
    <name type="scientific">Actinoallomurus oryzae</name>
    <dbReference type="NCBI Taxonomy" id="502180"/>
    <lineage>
        <taxon>Bacteria</taxon>
        <taxon>Bacillati</taxon>
        <taxon>Actinomycetota</taxon>
        <taxon>Actinomycetes</taxon>
        <taxon>Streptosporangiales</taxon>
        <taxon>Thermomonosporaceae</taxon>
        <taxon>Actinoallomurus</taxon>
    </lineage>
</organism>
<evidence type="ECO:0000313" key="1">
    <source>
        <dbReference type="EMBL" id="GAA4483120.1"/>
    </source>
</evidence>
<proteinExistence type="predicted"/>